<dbReference type="Pfam" id="PF07433">
    <property type="entry name" value="DUF1513"/>
    <property type="match status" value="1"/>
</dbReference>
<feature type="signal peptide" evidence="1">
    <location>
        <begin position="1"/>
        <end position="27"/>
    </location>
</feature>
<reference evidence="3" key="1">
    <citation type="submission" date="2020-01" db="EMBL/GenBank/DDBJ databases">
        <title>'Steroidobacter agaridevorans' sp. nov., agar-degrading bacteria isolated from rhizosphere soils.</title>
        <authorList>
            <person name="Ikenaga M."/>
            <person name="Kataoka M."/>
            <person name="Murouchi A."/>
            <person name="Katsuragi S."/>
            <person name="Sakai M."/>
        </authorList>
    </citation>
    <scope>NUCLEOTIDE SEQUENCE [LARGE SCALE GENOMIC DNA]</scope>
    <source>
        <strain evidence="3">YU21-B</strain>
    </source>
</reference>
<keyword evidence="1" id="KW-0732">Signal</keyword>
<proteinExistence type="predicted"/>
<dbReference type="PROSITE" id="PS51318">
    <property type="entry name" value="TAT"/>
    <property type="match status" value="1"/>
</dbReference>
<feature type="chain" id="PRO_5032946459" description="DUF1513 domain-containing protein" evidence="1">
    <location>
        <begin position="28"/>
        <end position="384"/>
    </location>
</feature>
<keyword evidence="3" id="KW-1185">Reference proteome</keyword>
<dbReference type="RefSeq" id="WP_161812730.1">
    <property type="nucleotide sequence ID" value="NZ_BLJN01000003.1"/>
</dbReference>
<dbReference type="Proteomes" id="UP000445000">
    <property type="component" value="Unassembled WGS sequence"/>
</dbReference>
<accession>A0A829YCQ6</accession>
<gene>
    <name evidence="2" type="ORF">GCM10011487_30250</name>
</gene>
<dbReference type="InterPro" id="IPR006311">
    <property type="entry name" value="TAT_signal"/>
</dbReference>
<comment type="caution">
    <text evidence="2">The sequence shown here is derived from an EMBL/GenBank/DDBJ whole genome shotgun (WGS) entry which is preliminary data.</text>
</comment>
<dbReference type="PIRSF" id="PIRSF028101">
    <property type="entry name" value="UCP028101"/>
    <property type="match status" value="1"/>
</dbReference>
<name>A0A829YCQ6_9GAMM</name>
<dbReference type="AlphaFoldDB" id="A0A829YCQ6"/>
<evidence type="ECO:0008006" key="4">
    <source>
        <dbReference type="Google" id="ProtNLM"/>
    </source>
</evidence>
<evidence type="ECO:0000313" key="3">
    <source>
        <dbReference type="Proteomes" id="UP000445000"/>
    </source>
</evidence>
<organism evidence="2 3">
    <name type="scientific">Steroidobacter agaridevorans</name>
    <dbReference type="NCBI Taxonomy" id="2695856"/>
    <lineage>
        <taxon>Bacteria</taxon>
        <taxon>Pseudomonadati</taxon>
        <taxon>Pseudomonadota</taxon>
        <taxon>Gammaproteobacteria</taxon>
        <taxon>Steroidobacterales</taxon>
        <taxon>Steroidobacteraceae</taxon>
        <taxon>Steroidobacter</taxon>
    </lineage>
</organism>
<dbReference type="SUPFAM" id="SSF50969">
    <property type="entry name" value="YVTN repeat-like/Quinoprotein amine dehydrogenase"/>
    <property type="match status" value="1"/>
</dbReference>
<dbReference type="EMBL" id="BLJN01000003">
    <property type="protein sequence ID" value="GFE81025.1"/>
    <property type="molecule type" value="Genomic_DNA"/>
</dbReference>
<dbReference type="InterPro" id="IPR008311">
    <property type="entry name" value="UCP028101"/>
</dbReference>
<evidence type="ECO:0000313" key="2">
    <source>
        <dbReference type="EMBL" id="GFE81025.1"/>
    </source>
</evidence>
<protein>
    <recommendedName>
        <fullName evidence="4">DUF1513 domain-containing protein</fullName>
    </recommendedName>
</protein>
<dbReference type="InterPro" id="IPR011044">
    <property type="entry name" value="Quino_amine_DH_bsu"/>
</dbReference>
<dbReference type="Gene3D" id="2.130.10.10">
    <property type="entry name" value="YVTN repeat-like/Quinoprotein amine dehydrogenase"/>
    <property type="match status" value="1"/>
</dbReference>
<sequence length="384" mass="41679">MNASNPKALKWSRRQVLVASASLSAVAAGSLLFSSESKARTGTLLSAYEDARGDQYVGGVSLKDQEVFGTRVPMRAHGCAVHPTDPNRVLFFARRPGTQAFELDRVTMQARTVFTTEPGRHLAGHGTYSADGSLILTPEHDFERARGVVVVRDARTFSVVGEIDTSGIDPHEVAWLPGHRSLLVANGGIMTHPRSFRRKLNIPTMDPSLCVIDAATGQRKEQWRLPDHLLSIRHVSMTSTGITAVGLQYEGEDKNKAPGIVALYRPAHANQPAQFRLLSAPAAEIPMFQGYVASVAISETHDLIAAACPYGNGVACWSIGDERYLGFIAASETYGLSRVADGSILASQRDGTAYGLDETRLRSQFLKIASSQPIRWDDHWVATA</sequence>
<evidence type="ECO:0000256" key="1">
    <source>
        <dbReference type="SAM" id="SignalP"/>
    </source>
</evidence>
<dbReference type="InterPro" id="IPR015943">
    <property type="entry name" value="WD40/YVTN_repeat-like_dom_sf"/>
</dbReference>